<dbReference type="Pfam" id="PF00578">
    <property type="entry name" value="AhpC-TSA"/>
    <property type="match status" value="1"/>
</dbReference>
<reference evidence="3" key="1">
    <citation type="submission" date="2020-02" db="EMBL/GenBank/DDBJ databases">
        <authorList>
            <person name="Meier V. D."/>
        </authorList>
    </citation>
    <scope>NUCLEOTIDE SEQUENCE</scope>
    <source>
        <strain evidence="3">AVDCRST_MAG96</strain>
    </source>
</reference>
<dbReference type="InterPro" id="IPR050553">
    <property type="entry name" value="Thioredoxin_ResA/DsbE_sf"/>
</dbReference>
<keyword evidence="1" id="KW-0676">Redox-active center</keyword>
<dbReference type="SUPFAM" id="SSF52833">
    <property type="entry name" value="Thioredoxin-like"/>
    <property type="match status" value="1"/>
</dbReference>
<dbReference type="AlphaFoldDB" id="A0A6J4TXK1"/>
<dbReference type="EMBL" id="CADCVN010001498">
    <property type="protein sequence ID" value="CAA9534978.1"/>
    <property type="molecule type" value="Genomic_DNA"/>
</dbReference>
<sequence length="196" mass="22637">MGQEKVFLFLFDKYYSKGDTAWLNEKQRKYIFDRAYSLMANQIGEQGADMQMLDTSGKAVSLYSIKAPYTFLTFWDPNCGHCKETVPRIDSIYKAKWKSFGVKIVGVNVDDGANDAWKKFISEHKLNDWISIYQPKTVKEEEAKKGVANFRQLYDVFKTPTLYLLDGQKRIIGKMLSIEQFDEVLQAKIKNPVSSK</sequence>
<proteinExistence type="predicted"/>
<dbReference type="InterPro" id="IPR036249">
    <property type="entry name" value="Thioredoxin-like_sf"/>
</dbReference>
<accession>A0A6J4TXK1</accession>
<dbReference type="InterPro" id="IPR013766">
    <property type="entry name" value="Thioredoxin_domain"/>
</dbReference>
<dbReference type="PROSITE" id="PS00194">
    <property type="entry name" value="THIOREDOXIN_1"/>
    <property type="match status" value="1"/>
</dbReference>
<dbReference type="PANTHER" id="PTHR42852:SF13">
    <property type="entry name" value="PROTEIN DIPZ"/>
    <property type="match status" value="1"/>
</dbReference>
<feature type="domain" description="Thioredoxin" evidence="2">
    <location>
        <begin position="41"/>
        <end position="190"/>
    </location>
</feature>
<dbReference type="CDD" id="cd02966">
    <property type="entry name" value="TlpA_like_family"/>
    <property type="match status" value="1"/>
</dbReference>
<protein>
    <recommendedName>
        <fullName evidence="2">Thioredoxin domain-containing protein</fullName>
    </recommendedName>
</protein>
<dbReference type="PROSITE" id="PS51352">
    <property type="entry name" value="THIOREDOXIN_2"/>
    <property type="match status" value="1"/>
</dbReference>
<dbReference type="Gene3D" id="3.40.30.10">
    <property type="entry name" value="Glutaredoxin"/>
    <property type="match status" value="1"/>
</dbReference>
<gene>
    <name evidence="3" type="ORF">AVDCRST_MAG96-3831</name>
</gene>
<evidence type="ECO:0000256" key="1">
    <source>
        <dbReference type="ARBA" id="ARBA00023284"/>
    </source>
</evidence>
<name>A0A6J4TXK1_9BACT</name>
<dbReference type="PANTHER" id="PTHR42852">
    <property type="entry name" value="THIOL:DISULFIDE INTERCHANGE PROTEIN DSBE"/>
    <property type="match status" value="1"/>
</dbReference>
<evidence type="ECO:0000313" key="3">
    <source>
        <dbReference type="EMBL" id="CAA9534978.1"/>
    </source>
</evidence>
<dbReference type="InterPro" id="IPR017937">
    <property type="entry name" value="Thioredoxin_CS"/>
</dbReference>
<evidence type="ECO:0000259" key="2">
    <source>
        <dbReference type="PROSITE" id="PS51352"/>
    </source>
</evidence>
<organism evidence="3">
    <name type="scientific">uncultured Segetibacter sp</name>
    <dbReference type="NCBI Taxonomy" id="481133"/>
    <lineage>
        <taxon>Bacteria</taxon>
        <taxon>Pseudomonadati</taxon>
        <taxon>Bacteroidota</taxon>
        <taxon>Chitinophagia</taxon>
        <taxon>Chitinophagales</taxon>
        <taxon>Chitinophagaceae</taxon>
        <taxon>Segetibacter</taxon>
        <taxon>environmental samples</taxon>
    </lineage>
</organism>
<dbReference type="InterPro" id="IPR000866">
    <property type="entry name" value="AhpC/TSA"/>
</dbReference>